<accession>A0A4Z0YUX3</accession>
<feature type="domain" description="Gfo/Idh/MocA-like oxidoreductase C-terminal" evidence="4">
    <location>
        <begin position="141"/>
        <end position="368"/>
    </location>
</feature>
<dbReference type="PANTHER" id="PTHR43708">
    <property type="entry name" value="CONSERVED EXPRESSED OXIDOREDUCTASE (EUROFUNG)"/>
    <property type="match status" value="1"/>
</dbReference>
<dbReference type="OrthoDB" id="2129491at2759"/>
<dbReference type="AlphaFoldDB" id="A0A4Z0YUX3"/>
<dbReference type="InterPro" id="IPR004104">
    <property type="entry name" value="Gfo/Idh/MocA-like_OxRdtase_C"/>
</dbReference>
<evidence type="ECO:0000259" key="4">
    <source>
        <dbReference type="Pfam" id="PF02894"/>
    </source>
</evidence>
<dbReference type="Gene3D" id="3.40.50.720">
    <property type="entry name" value="NAD(P)-binding Rossmann-like Domain"/>
    <property type="match status" value="1"/>
</dbReference>
<dbReference type="InterPro" id="IPR000683">
    <property type="entry name" value="Gfo/Idh/MocA-like_OxRdtase_N"/>
</dbReference>
<dbReference type="STRING" id="37992.A0A4Z0YUX3"/>
<sequence>MAQTEQKIFNVGVIGYGMSAKIFHIPFITTTPAFKLHSILQRSPKPESSAPQDYPNLNHFQSLEPFLSDAALDVVVLSTTPDTHFSLAQQALNAGKHIFVEKPFVPTAAEASELIRLAEEKNLKICVYQNRRWDSDFQTVRKLLSEDTLGRIYEFETHFDRYRMAKPTSWKGDLSISQGGSALYDLGTHLVDQAYVLFGTPSGVFAKLVSQRDGRVLSKADPSVEPDSVNMQLFYASGLIVHVRIGVLSAETRQPRFWIRGTKGSYHKDGLDTQEDQLKAGMKTSDAQFGRDSEEWHGRLVTVNEDEKTREEVCPNVEPVTYRRIYELFGEALRGKGPVPVPASEARDVLLILEAARESAMTGREVELS</sequence>
<keyword evidence="6" id="KW-1185">Reference proteome</keyword>
<feature type="domain" description="Gfo/Idh/MocA-like oxidoreductase N-terminal" evidence="3">
    <location>
        <begin position="9"/>
        <end position="127"/>
    </location>
</feature>
<dbReference type="Pfam" id="PF01408">
    <property type="entry name" value="GFO_IDH_MocA"/>
    <property type="match status" value="1"/>
</dbReference>
<organism evidence="5 6">
    <name type="scientific">Xylaria hypoxylon</name>
    <dbReference type="NCBI Taxonomy" id="37992"/>
    <lineage>
        <taxon>Eukaryota</taxon>
        <taxon>Fungi</taxon>
        <taxon>Dikarya</taxon>
        <taxon>Ascomycota</taxon>
        <taxon>Pezizomycotina</taxon>
        <taxon>Sordariomycetes</taxon>
        <taxon>Xylariomycetidae</taxon>
        <taxon>Xylariales</taxon>
        <taxon>Xylariaceae</taxon>
        <taxon>Xylaria</taxon>
    </lineage>
</organism>
<evidence type="ECO:0000259" key="3">
    <source>
        <dbReference type="Pfam" id="PF01408"/>
    </source>
</evidence>
<evidence type="ECO:0000256" key="1">
    <source>
        <dbReference type="ARBA" id="ARBA00010928"/>
    </source>
</evidence>
<comment type="similarity">
    <text evidence="1">Belongs to the Gfo/Idh/MocA family.</text>
</comment>
<dbReference type="SUPFAM" id="SSF51735">
    <property type="entry name" value="NAD(P)-binding Rossmann-fold domains"/>
    <property type="match status" value="1"/>
</dbReference>
<comment type="caution">
    <text evidence="5">The sequence shown here is derived from an EMBL/GenBank/DDBJ whole genome shotgun (WGS) entry which is preliminary data.</text>
</comment>
<keyword evidence="2" id="KW-0560">Oxidoreductase</keyword>
<dbReference type="PANTHER" id="PTHR43708:SF5">
    <property type="entry name" value="CONSERVED EXPRESSED OXIDOREDUCTASE (EUROFUNG)-RELATED"/>
    <property type="match status" value="1"/>
</dbReference>
<protein>
    <recommendedName>
        <fullName evidence="7">Gfo/Idh/MocA-like oxidoreductase N-terminal domain-containing protein</fullName>
    </recommendedName>
</protein>
<dbReference type="GO" id="GO:0000166">
    <property type="term" value="F:nucleotide binding"/>
    <property type="evidence" value="ECO:0007669"/>
    <property type="project" value="InterPro"/>
</dbReference>
<dbReference type="Gene3D" id="3.30.360.10">
    <property type="entry name" value="Dihydrodipicolinate Reductase, domain 2"/>
    <property type="match status" value="1"/>
</dbReference>
<proteinExistence type="inferred from homology"/>
<gene>
    <name evidence="5" type="ORF">E0Z10_g5565</name>
</gene>
<evidence type="ECO:0008006" key="7">
    <source>
        <dbReference type="Google" id="ProtNLM"/>
    </source>
</evidence>
<dbReference type="Pfam" id="PF02894">
    <property type="entry name" value="GFO_IDH_MocA_C"/>
    <property type="match status" value="1"/>
</dbReference>
<evidence type="ECO:0000313" key="6">
    <source>
        <dbReference type="Proteomes" id="UP000297716"/>
    </source>
</evidence>
<dbReference type="Proteomes" id="UP000297716">
    <property type="component" value="Unassembled WGS sequence"/>
</dbReference>
<dbReference type="InterPro" id="IPR036291">
    <property type="entry name" value="NAD(P)-bd_dom_sf"/>
</dbReference>
<name>A0A4Z0YUX3_9PEZI</name>
<dbReference type="GO" id="GO:0016491">
    <property type="term" value="F:oxidoreductase activity"/>
    <property type="evidence" value="ECO:0007669"/>
    <property type="project" value="UniProtKB-KW"/>
</dbReference>
<dbReference type="EMBL" id="SKBN01000101">
    <property type="protein sequence ID" value="TGJ83211.1"/>
    <property type="molecule type" value="Genomic_DNA"/>
</dbReference>
<evidence type="ECO:0000313" key="5">
    <source>
        <dbReference type="EMBL" id="TGJ83211.1"/>
    </source>
</evidence>
<evidence type="ECO:0000256" key="2">
    <source>
        <dbReference type="ARBA" id="ARBA00023002"/>
    </source>
</evidence>
<reference evidence="5 6" key="1">
    <citation type="submission" date="2019-03" db="EMBL/GenBank/DDBJ databases">
        <title>Draft genome sequence of Xylaria hypoxylon DSM 108379, a ubiquitous saprotrophic-parasitic fungi on hardwood.</title>
        <authorList>
            <person name="Buettner E."/>
            <person name="Leonhardt S."/>
            <person name="Gebauer A.M."/>
            <person name="Liers C."/>
            <person name="Hofrichter M."/>
            <person name="Kellner H."/>
        </authorList>
    </citation>
    <scope>NUCLEOTIDE SEQUENCE [LARGE SCALE GENOMIC DNA]</scope>
    <source>
        <strain evidence="5 6">DSM 108379</strain>
    </source>
</reference>
<dbReference type="InterPro" id="IPR051317">
    <property type="entry name" value="Gfo/Idh/MocA_oxidoreduct"/>
</dbReference>